<feature type="compositionally biased region" description="Low complexity" evidence="1">
    <location>
        <begin position="74"/>
        <end position="88"/>
    </location>
</feature>
<name>A0A6A6TJ11_9PLEO</name>
<feature type="compositionally biased region" description="Gly residues" evidence="1">
    <location>
        <begin position="106"/>
        <end position="115"/>
    </location>
</feature>
<feature type="region of interest" description="Disordered" evidence="1">
    <location>
        <begin position="1"/>
        <end position="115"/>
    </location>
</feature>
<feature type="compositionally biased region" description="Acidic residues" evidence="1">
    <location>
        <begin position="89"/>
        <end position="105"/>
    </location>
</feature>
<evidence type="ECO:0000313" key="2">
    <source>
        <dbReference type="EMBL" id="KAF2660015.1"/>
    </source>
</evidence>
<gene>
    <name evidence="2" type="ORF">K491DRAFT_701847</name>
</gene>
<protein>
    <submittedName>
        <fullName evidence="2">Uncharacterized protein</fullName>
    </submittedName>
</protein>
<feature type="compositionally biased region" description="Polar residues" evidence="1">
    <location>
        <begin position="23"/>
        <end position="34"/>
    </location>
</feature>
<keyword evidence="3" id="KW-1185">Reference proteome</keyword>
<dbReference type="AlphaFoldDB" id="A0A6A6TJ11"/>
<reference evidence="2" key="1">
    <citation type="journal article" date="2020" name="Stud. Mycol.">
        <title>101 Dothideomycetes genomes: a test case for predicting lifestyles and emergence of pathogens.</title>
        <authorList>
            <person name="Haridas S."/>
            <person name="Albert R."/>
            <person name="Binder M."/>
            <person name="Bloem J."/>
            <person name="Labutti K."/>
            <person name="Salamov A."/>
            <person name="Andreopoulos B."/>
            <person name="Baker S."/>
            <person name="Barry K."/>
            <person name="Bills G."/>
            <person name="Bluhm B."/>
            <person name="Cannon C."/>
            <person name="Castanera R."/>
            <person name="Culley D."/>
            <person name="Daum C."/>
            <person name="Ezra D."/>
            <person name="Gonzalez J."/>
            <person name="Henrissat B."/>
            <person name="Kuo A."/>
            <person name="Liang C."/>
            <person name="Lipzen A."/>
            <person name="Lutzoni F."/>
            <person name="Magnuson J."/>
            <person name="Mondo S."/>
            <person name="Nolan M."/>
            <person name="Ohm R."/>
            <person name="Pangilinan J."/>
            <person name="Park H.-J."/>
            <person name="Ramirez L."/>
            <person name="Alfaro M."/>
            <person name="Sun H."/>
            <person name="Tritt A."/>
            <person name="Yoshinaga Y."/>
            <person name="Zwiers L.-H."/>
            <person name="Turgeon B."/>
            <person name="Goodwin S."/>
            <person name="Spatafora J."/>
            <person name="Crous P."/>
            <person name="Grigoriev I."/>
        </authorList>
    </citation>
    <scope>NUCLEOTIDE SEQUENCE</scope>
    <source>
        <strain evidence="2">CBS 122681</strain>
    </source>
</reference>
<organism evidence="2 3">
    <name type="scientific">Lophiostoma macrostomum CBS 122681</name>
    <dbReference type="NCBI Taxonomy" id="1314788"/>
    <lineage>
        <taxon>Eukaryota</taxon>
        <taxon>Fungi</taxon>
        <taxon>Dikarya</taxon>
        <taxon>Ascomycota</taxon>
        <taxon>Pezizomycotina</taxon>
        <taxon>Dothideomycetes</taxon>
        <taxon>Pleosporomycetidae</taxon>
        <taxon>Pleosporales</taxon>
        <taxon>Lophiostomataceae</taxon>
        <taxon>Lophiostoma</taxon>
    </lineage>
</organism>
<sequence>MSALTHHPPPPRTPSPKIRIHRSQSFDSPSSRISVTPIDDSPYSKSASAISAKPFPLPLPLPSCTLLHTKMSDDSIMSDASSMSSESQMESEGESESESESDGDGNGEGRGRYGLFGSGSPVYGMAASGEMVEDSPSSSSSSSSASPSSNLSISPQSHLSTSSDHHPRILSSSIRLLQFQEASTPMFDPWLVRMVLDMFDVRGFDWMSIADPILRTWGVRTCSAEVLEILVGNGRVRRVWWE</sequence>
<dbReference type="Proteomes" id="UP000799324">
    <property type="component" value="Unassembled WGS sequence"/>
</dbReference>
<evidence type="ECO:0000256" key="1">
    <source>
        <dbReference type="SAM" id="MobiDB-lite"/>
    </source>
</evidence>
<evidence type="ECO:0000313" key="3">
    <source>
        <dbReference type="Proteomes" id="UP000799324"/>
    </source>
</evidence>
<dbReference type="OrthoDB" id="3943860at2759"/>
<feature type="compositionally biased region" description="Low complexity" evidence="1">
    <location>
        <begin position="135"/>
        <end position="160"/>
    </location>
</feature>
<proteinExistence type="predicted"/>
<dbReference type="EMBL" id="MU004302">
    <property type="protein sequence ID" value="KAF2660015.1"/>
    <property type="molecule type" value="Genomic_DNA"/>
</dbReference>
<feature type="region of interest" description="Disordered" evidence="1">
    <location>
        <begin position="129"/>
        <end position="166"/>
    </location>
</feature>
<accession>A0A6A6TJ11</accession>